<feature type="transmembrane region" description="Helical" evidence="3">
    <location>
        <begin position="389"/>
        <end position="408"/>
    </location>
</feature>
<proteinExistence type="predicted"/>
<feature type="compositionally biased region" description="Acidic residues" evidence="2">
    <location>
        <begin position="187"/>
        <end position="197"/>
    </location>
</feature>
<dbReference type="GO" id="GO:0009003">
    <property type="term" value="F:signal peptidase activity"/>
    <property type="evidence" value="ECO:0007669"/>
    <property type="project" value="UniProtKB-EC"/>
</dbReference>
<organism evidence="4 5">
    <name type="scientific">Microbacterium jejuense</name>
    <dbReference type="NCBI Taxonomy" id="1263637"/>
    <lineage>
        <taxon>Bacteria</taxon>
        <taxon>Bacillati</taxon>
        <taxon>Actinomycetota</taxon>
        <taxon>Actinomycetes</taxon>
        <taxon>Micrococcales</taxon>
        <taxon>Microbacteriaceae</taxon>
        <taxon>Microbacterium</taxon>
    </lineage>
</organism>
<keyword evidence="3" id="KW-0812">Transmembrane</keyword>
<feature type="transmembrane region" description="Helical" evidence="3">
    <location>
        <begin position="18"/>
        <end position="45"/>
    </location>
</feature>
<feature type="transmembrane region" description="Helical" evidence="3">
    <location>
        <begin position="147"/>
        <end position="165"/>
    </location>
</feature>
<dbReference type="EMBL" id="JAEUAW010000005">
    <property type="protein sequence ID" value="MBW9093798.1"/>
    <property type="molecule type" value="Genomic_DNA"/>
</dbReference>
<reference evidence="4 5" key="1">
    <citation type="journal article" date="2021" name="MBio">
        <title>Poor Competitiveness of Bradyrhizobium in Pigeon Pea Root Colonization in Indian Soils.</title>
        <authorList>
            <person name="Chalasani D."/>
            <person name="Basu A."/>
            <person name="Pullabhotla S.V.S.R.N."/>
            <person name="Jorrin B."/>
            <person name="Neal A.L."/>
            <person name="Poole P.S."/>
            <person name="Podile A.R."/>
            <person name="Tkacz A."/>
        </authorList>
    </citation>
    <scope>NUCLEOTIDE SEQUENCE [LARGE SCALE GENOMIC DNA]</scope>
    <source>
        <strain evidence="4 5">HU14</strain>
    </source>
</reference>
<keyword evidence="5" id="KW-1185">Reference proteome</keyword>
<keyword evidence="3" id="KW-1133">Transmembrane helix</keyword>
<sequence length="416" mass="42535">MSAVTRHLSRAGRIVREVLLTCAALAGTVCIVLAILAFTGGYSLIMFKTGSMSPTIPAGSVALVQKVPAADLHVGDVVTVDRDDALPITHRITSIGEGGSPSERVLTMRGDANATDDPLPYTVTEVRIVRGSVPHLAPAIAQLGNPWMLGGLTIGAALLVSWAFWPRRATRRDADAVAGAHPRAEAPDPESGENDEGDPARTAPGGSTRRTLVVILVAGATLVPAWTLAAEPAAAAPYLVMRSDLEGAGVQQLDPIEPLYWHVDVDAGAAPADGDLDVAFSSTGDPAFRLAAEVRSCASAWASDGRCAADESLLFPRAPLPADGVWRGLWASTTPGTVHLRIALTADPVDAAAGDAGASVTIRATAAGETADSGMDGSADLPATGGTSLALFAAPAAVLIGIGVALIARRRVGRLA</sequence>
<dbReference type="CDD" id="cd06530">
    <property type="entry name" value="S26_SPase_I"/>
    <property type="match status" value="1"/>
</dbReference>
<feature type="transmembrane region" description="Helical" evidence="3">
    <location>
        <begin position="211"/>
        <end position="229"/>
    </location>
</feature>
<dbReference type="EC" id="3.4.21.89" evidence="1"/>
<evidence type="ECO:0000256" key="3">
    <source>
        <dbReference type="SAM" id="Phobius"/>
    </source>
</evidence>
<name>A0ABS7HLT3_9MICO</name>
<dbReference type="InterPro" id="IPR019533">
    <property type="entry name" value="Peptidase_S26"/>
</dbReference>
<protein>
    <recommendedName>
        <fullName evidence="1">Signal peptidase I</fullName>
        <ecNumber evidence="1">3.4.21.89</ecNumber>
    </recommendedName>
</protein>
<evidence type="ECO:0000256" key="1">
    <source>
        <dbReference type="NCBIfam" id="TIGR02228"/>
    </source>
</evidence>
<feature type="region of interest" description="Disordered" evidence="2">
    <location>
        <begin position="175"/>
        <end position="206"/>
    </location>
</feature>
<accession>A0ABS7HLT3</accession>
<evidence type="ECO:0000313" key="5">
    <source>
        <dbReference type="Proteomes" id="UP001196843"/>
    </source>
</evidence>
<gene>
    <name evidence="4" type="ORF">JNB62_08900</name>
</gene>
<dbReference type="RefSeq" id="WP_220300507.1">
    <property type="nucleotide sequence ID" value="NZ_JAEUAW010000005.1"/>
</dbReference>
<dbReference type="NCBIfam" id="TIGR02228">
    <property type="entry name" value="sigpep_I_arch"/>
    <property type="match status" value="1"/>
</dbReference>
<comment type="caution">
    <text evidence="4">The sequence shown here is derived from an EMBL/GenBank/DDBJ whole genome shotgun (WGS) entry which is preliminary data.</text>
</comment>
<keyword evidence="3" id="KW-0472">Membrane</keyword>
<dbReference type="Proteomes" id="UP001196843">
    <property type="component" value="Unassembled WGS sequence"/>
</dbReference>
<evidence type="ECO:0000256" key="2">
    <source>
        <dbReference type="SAM" id="MobiDB-lite"/>
    </source>
</evidence>
<keyword evidence="4" id="KW-0378">Hydrolase</keyword>
<dbReference type="InterPro" id="IPR001733">
    <property type="entry name" value="Peptidase_S26B"/>
</dbReference>
<evidence type="ECO:0000313" key="4">
    <source>
        <dbReference type="EMBL" id="MBW9093798.1"/>
    </source>
</evidence>